<evidence type="ECO:0000313" key="1">
    <source>
        <dbReference type="EMBL" id="KAL2047311.1"/>
    </source>
</evidence>
<evidence type="ECO:0000313" key="2">
    <source>
        <dbReference type="Proteomes" id="UP001590950"/>
    </source>
</evidence>
<dbReference type="PANTHER" id="PTHR43712">
    <property type="entry name" value="PUTATIVE (AFU_ORTHOLOGUE AFUA_4G14580)-RELATED"/>
    <property type="match status" value="1"/>
</dbReference>
<comment type="caution">
    <text evidence="1">The sequence shown here is derived from an EMBL/GenBank/DDBJ whole genome shotgun (WGS) entry which is preliminary data.</text>
</comment>
<dbReference type="InterPro" id="IPR036390">
    <property type="entry name" value="WH_DNA-bd_sf"/>
</dbReference>
<dbReference type="InterPro" id="IPR036388">
    <property type="entry name" value="WH-like_DNA-bd_sf"/>
</dbReference>
<proteinExistence type="predicted"/>
<gene>
    <name evidence="1" type="ORF">N7G274_001332</name>
</gene>
<sequence length="99" mass="10950">MQAIVRFNIADSFPVHEEASFASISYECGLVGPILSRIMRHAMTKHIFREPRKGCVIHTAASRPLAENLQLRDWIGASTNELWQAASQTVNALAKFPGA</sequence>
<dbReference type="Gene3D" id="1.10.10.10">
    <property type="entry name" value="Winged helix-like DNA-binding domain superfamily/Winged helix DNA-binding domain"/>
    <property type="match status" value="1"/>
</dbReference>
<organism evidence="1 2">
    <name type="scientific">Stereocaulon virgatum</name>
    <dbReference type="NCBI Taxonomy" id="373712"/>
    <lineage>
        <taxon>Eukaryota</taxon>
        <taxon>Fungi</taxon>
        <taxon>Dikarya</taxon>
        <taxon>Ascomycota</taxon>
        <taxon>Pezizomycotina</taxon>
        <taxon>Lecanoromycetes</taxon>
        <taxon>OSLEUM clade</taxon>
        <taxon>Lecanoromycetidae</taxon>
        <taxon>Lecanorales</taxon>
        <taxon>Lecanorineae</taxon>
        <taxon>Stereocaulaceae</taxon>
        <taxon>Stereocaulon</taxon>
    </lineage>
</organism>
<dbReference type="EMBL" id="JBEFKJ010000003">
    <property type="protein sequence ID" value="KAL2047311.1"/>
    <property type="molecule type" value="Genomic_DNA"/>
</dbReference>
<name>A0ABR4AR95_9LECA</name>
<reference evidence="1 2" key="1">
    <citation type="submission" date="2024-09" db="EMBL/GenBank/DDBJ databases">
        <title>Rethinking Asexuality: The Enigmatic Case of Functional Sexual Genes in Lepraria (Stereocaulaceae).</title>
        <authorList>
            <person name="Doellman M."/>
            <person name="Sun Y."/>
            <person name="Barcenas-Pena A."/>
            <person name="Lumbsch H.T."/>
            <person name="Grewe F."/>
        </authorList>
    </citation>
    <scope>NUCLEOTIDE SEQUENCE [LARGE SCALE GENOMIC DNA]</scope>
    <source>
        <strain evidence="1 2">Mercado 3170</strain>
    </source>
</reference>
<accession>A0ABR4AR95</accession>
<protein>
    <submittedName>
        <fullName evidence="1">Uncharacterized protein</fullName>
    </submittedName>
</protein>
<dbReference type="Proteomes" id="UP001590950">
    <property type="component" value="Unassembled WGS sequence"/>
</dbReference>
<keyword evidence="2" id="KW-1185">Reference proteome</keyword>
<dbReference type="SUPFAM" id="SSF46785">
    <property type="entry name" value="Winged helix' DNA-binding domain"/>
    <property type="match status" value="1"/>
</dbReference>
<dbReference type="PANTHER" id="PTHR43712:SF12">
    <property type="entry name" value="STERIGMATOCYSTIN 8-O-METHYLTRANSFERASE"/>
    <property type="match status" value="1"/>
</dbReference>